<dbReference type="AlphaFoldDB" id="A0A5C6VF17"/>
<dbReference type="RefSeq" id="WP_147235064.1">
    <property type="nucleotide sequence ID" value="NZ_VOQS01000003.1"/>
</dbReference>
<evidence type="ECO:0000313" key="1">
    <source>
        <dbReference type="EMBL" id="TXC82405.1"/>
    </source>
</evidence>
<comment type="caution">
    <text evidence="1">The sequence shown here is derived from an EMBL/GenBank/DDBJ whole genome shotgun (WGS) entry which is preliminary data.</text>
</comment>
<gene>
    <name evidence="1" type="ORF">FRZ40_18135</name>
</gene>
<dbReference type="Proteomes" id="UP000321776">
    <property type="component" value="Unassembled WGS sequence"/>
</dbReference>
<protein>
    <submittedName>
        <fullName evidence="1">Uncharacterized protein</fullName>
    </submittedName>
</protein>
<organism evidence="1 2">
    <name type="scientific">Paraburkholderia azotifigens</name>
    <dbReference type="NCBI Taxonomy" id="2057004"/>
    <lineage>
        <taxon>Bacteria</taxon>
        <taxon>Pseudomonadati</taxon>
        <taxon>Pseudomonadota</taxon>
        <taxon>Betaproteobacteria</taxon>
        <taxon>Burkholderiales</taxon>
        <taxon>Burkholderiaceae</taxon>
        <taxon>Paraburkholderia</taxon>
    </lineage>
</organism>
<accession>A0A5C6VF17</accession>
<name>A0A5C6VF17_9BURK</name>
<evidence type="ECO:0000313" key="2">
    <source>
        <dbReference type="Proteomes" id="UP000321776"/>
    </source>
</evidence>
<proteinExistence type="predicted"/>
<dbReference type="EMBL" id="VOQS01000003">
    <property type="protein sequence ID" value="TXC82405.1"/>
    <property type="molecule type" value="Genomic_DNA"/>
</dbReference>
<sequence length="90" mass="10067">MNKATHQFIDTGIAGCRMQHAGDIRAPPASSSSNIISTRIYAPLSRFSVLFILFCLDGTKSYLLRRSKIHCMRINKGAIEFPIVVIRMIV</sequence>
<reference evidence="1 2" key="1">
    <citation type="journal article" date="2018" name="Int. J. Syst. Evol. Microbiol.">
        <title>Paraburkholderia azotifigens sp. nov., a nitrogen-fixing bacterium isolated from paddy soil.</title>
        <authorList>
            <person name="Choi G.M."/>
            <person name="Im W.T."/>
        </authorList>
    </citation>
    <scope>NUCLEOTIDE SEQUENCE [LARGE SCALE GENOMIC DNA]</scope>
    <source>
        <strain evidence="1 2">NF 2-5-3</strain>
    </source>
</reference>